<feature type="domain" description="Transglutaminase-like" evidence="2">
    <location>
        <begin position="275"/>
        <end position="350"/>
    </location>
</feature>
<evidence type="ECO:0000313" key="3">
    <source>
        <dbReference type="EMBL" id="QSE95853.1"/>
    </source>
</evidence>
<dbReference type="Gene3D" id="3.10.620.30">
    <property type="match status" value="1"/>
</dbReference>
<dbReference type="SUPFAM" id="SSF54001">
    <property type="entry name" value="Cysteine proteinases"/>
    <property type="match status" value="1"/>
</dbReference>
<dbReference type="Pfam" id="PF01841">
    <property type="entry name" value="Transglut_core"/>
    <property type="match status" value="1"/>
</dbReference>
<evidence type="ECO:0000313" key="4">
    <source>
        <dbReference type="Proteomes" id="UP000662783"/>
    </source>
</evidence>
<name>A0A974WI95_9BACT</name>
<evidence type="ECO:0000256" key="1">
    <source>
        <dbReference type="SAM" id="SignalP"/>
    </source>
</evidence>
<keyword evidence="1" id="KW-0732">Signal</keyword>
<dbReference type="KEGG" id="fuv:JR347_09495"/>
<dbReference type="InterPro" id="IPR038765">
    <property type="entry name" value="Papain-like_cys_pep_sf"/>
</dbReference>
<proteinExistence type="predicted"/>
<gene>
    <name evidence="3" type="ORF">JR347_09495</name>
</gene>
<sequence length="633" mass="73557">MYRYLLVLILFSLSFSSIAQKVDQESINQAIQLSKIYDDDLVILKSLATYTFYIDKKTNKPMVKKKDKVELLALKNNVTYIMSIGYNDNSSIADFSLKTDRNKSYDYEKACGHVKSGEIFYSDAQFCAYKIDFNLRGRSLVFESEVIYEDLKYLTKAFFHSDAPTLESEIIFEIPKNINVELAEFNFDNYEINKTTSSGEINKYTYNLKNLESTKFVDNAPGRLHYLPHLLILTKSYVEDGVSVNILSSTDDLYKWYKMLTQNLNYRSTTIEQKVKDITKDLTTDKEKIESIYYWVQDNIKYIAFEDGLAGFQPEDAEKVFYNRFGDCKGMANLLKSMLISAGYEAKLAWLGTSTIPYSYDIPSLAVDNHMVCSVQLGEKEYVLDATEKFNQIGYNAERIQGKQLMVENGNDYKILNIPVEPINKYLEKSTINYSIVDGALMVKGETIINGEKKKNLLYYINNTKKDEVQDFVKSEISGNQSPDKFKLIDYSAVDRNNPFIIKFEAALDDNLSSFGNEIYIDLDFTEDFKNEKIKDDRIVPFSFGEKIFKKCTYSLIVPREYKIVNLPKDFSYSNEYYSFQFKYEQEDDKLFYRKEIKILNPILPKTEFNNWNTTIEQINKFYNDQIILEAAD</sequence>
<dbReference type="InterPro" id="IPR002931">
    <property type="entry name" value="Transglutaminase-like"/>
</dbReference>
<protein>
    <submittedName>
        <fullName evidence="3">Transglutaminase domain-containing protein</fullName>
    </submittedName>
</protein>
<feature type="signal peptide" evidence="1">
    <location>
        <begin position="1"/>
        <end position="19"/>
    </location>
</feature>
<dbReference type="Gene3D" id="2.60.40.3140">
    <property type="match status" value="1"/>
</dbReference>
<reference evidence="3" key="1">
    <citation type="submission" date="2021-02" db="EMBL/GenBank/DDBJ databases">
        <title>Fulvivirga sp. S481 isolated from sea water.</title>
        <authorList>
            <person name="Bae S.S."/>
            <person name="Baek K."/>
        </authorList>
    </citation>
    <scope>NUCLEOTIDE SEQUENCE</scope>
    <source>
        <strain evidence="3">S481</strain>
    </source>
</reference>
<feature type="chain" id="PRO_5036824393" evidence="1">
    <location>
        <begin position="20"/>
        <end position="633"/>
    </location>
</feature>
<evidence type="ECO:0000259" key="2">
    <source>
        <dbReference type="Pfam" id="PF01841"/>
    </source>
</evidence>
<accession>A0A974WI95</accession>
<dbReference type="Proteomes" id="UP000662783">
    <property type="component" value="Chromosome"/>
</dbReference>
<dbReference type="RefSeq" id="WP_205720366.1">
    <property type="nucleotide sequence ID" value="NZ_CP070608.1"/>
</dbReference>
<dbReference type="Gene3D" id="2.60.120.1130">
    <property type="match status" value="1"/>
</dbReference>
<dbReference type="AlphaFoldDB" id="A0A974WI95"/>
<organism evidence="3 4">
    <name type="scientific">Fulvivirga lutea</name>
    <dbReference type="NCBI Taxonomy" id="2810512"/>
    <lineage>
        <taxon>Bacteria</taxon>
        <taxon>Pseudomonadati</taxon>
        <taxon>Bacteroidota</taxon>
        <taxon>Cytophagia</taxon>
        <taxon>Cytophagales</taxon>
        <taxon>Fulvivirgaceae</taxon>
        <taxon>Fulvivirga</taxon>
    </lineage>
</organism>
<dbReference type="EMBL" id="CP070608">
    <property type="protein sequence ID" value="QSE95853.1"/>
    <property type="molecule type" value="Genomic_DNA"/>
</dbReference>
<keyword evidence="4" id="KW-1185">Reference proteome</keyword>